<dbReference type="InterPro" id="IPR019251">
    <property type="entry name" value="DUF2231_TM"/>
</dbReference>
<protein>
    <recommendedName>
        <fullName evidence="2">DUF2231 domain-containing protein</fullName>
    </recommendedName>
</protein>
<accession>E0XUJ4</accession>
<name>E0XUJ4_9BACT</name>
<sequence>MYRIAFTMAFLPSWIPNLHPLVVHFPIAMLTAAFVVDLIAFVVPHPSKAGNISTWLYTIGASLAVLAYFSGDAAAQTVSISLDAIPVLQAHSDWAFRATWSFVFFSSIRLAMSYIHPPTTRQRLVTFFIAIVSLCALSFTVLYGSRLVFEYGVGFSGTN</sequence>
<feature type="transmembrane region" description="Helical" evidence="1">
    <location>
        <begin position="124"/>
        <end position="143"/>
    </location>
</feature>
<keyword evidence="1" id="KW-0472">Membrane</keyword>
<feature type="transmembrane region" description="Helical" evidence="1">
    <location>
        <begin position="21"/>
        <end position="43"/>
    </location>
</feature>
<dbReference type="AlphaFoldDB" id="E0XUJ4"/>
<keyword evidence="1" id="KW-1133">Transmembrane helix</keyword>
<proteinExistence type="predicted"/>
<feature type="transmembrane region" description="Helical" evidence="1">
    <location>
        <begin position="55"/>
        <end position="74"/>
    </location>
</feature>
<evidence type="ECO:0000256" key="1">
    <source>
        <dbReference type="SAM" id="Phobius"/>
    </source>
</evidence>
<feature type="domain" description="DUF2231" evidence="2">
    <location>
        <begin position="17"/>
        <end position="155"/>
    </location>
</feature>
<organism evidence="3">
    <name type="scientific">uncultured Acidobacteriales bacterium HF0200_23L05</name>
    <dbReference type="NCBI Taxonomy" id="710732"/>
    <lineage>
        <taxon>Bacteria</taxon>
        <taxon>Pseudomonadati</taxon>
        <taxon>Acidobacteriota</taxon>
        <taxon>Terriglobia</taxon>
        <taxon>Terriglobales</taxon>
        <taxon>environmental samples</taxon>
    </lineage>
</organism>
<evidence type="ECO:0000259" key="2">
    <source>
        <dbReference type="Pfam" id="PF09990"/>
    </source>
</evidence>
<dbReference type="Pfam" id="PF09990">
    <property type="entry name" value="DUF2231"/>
    <property type="match status" value="1"/>
</dbReference>
<dbReference type="EMBL" id="GU474881">
    <property type="protein sequence ID" value="ADI18085.1"/>
    <property type="molecule type" value="Genomic_DNA"/>
</dbReference>
<keyword evidence="1" id="KW-0812">Transmembrane</keyword>
<reference evidence="3" key="1">
    <citation type="journal article" date="2011" name="Environ. Microbiol.">
        <title>Time-series analyses of Monterey Bay coastal microbial picoplankton using a 'genome proxy' microarray.</title>
        <authorList>
            <person name="Rich V.I."/>
            <person name="Pham V.D."/>
            <person name="Eppley J."/>
            <person name="Shi Y."/>
            <person name="DeLong E.F."/>
        </authorList>
    </citation>
    <scope>NUCLEOTIDE SEQUENCE</scope>
</reference>
<evidence type="ECO:0000313" key="3">
    <source>
        <dbReference type="EMBL" id="ADI18085.1"/>
    </source>
</evidence>